<reference evidence="1" key="1">
    <citation type="submission" date="2024-03" db="EMBL/GenBank/DDBJ databases">
        <title>Eukaryotic viruses encode the ribosomal protein eL40.</title>
        <authorList>
            <person name="Thomy J."/>
            <person name="Schvarcz C.R."/>
            <person name="McBeain K.A."/>
            <person name="Edwards K.F."/>
            <person name="Steward G.F."/>
        </authorList>
    </citation>
    <scope>NUCLEOTIDE SEQUENCE</scope>
    <source>
        <strain evidence="1">FloV-SA2</strain>
    </source>
</reference>
<evidence type="ECO:0000313" key="1">
    <source>
        <dbReference type="EMBL" id="XDO02359.1"/>
    </source>
</evidence>
<organism evidence="1">
    <name type="scientific">Florenciella sp. virus SA2</name>
    <dbReference type="NCBI Taxonomy" id="3240092"/>
    <lineage>
        <taxon>Viruses</taxon>
    </lineage>
</organism>
<name>A0AB39JFI1_9VIRU</name>
<sequence length="158" mass="19535">MNDLYYSLNKIYNIFIKEYSYIMKNDVINDLHYNLNEIYKSNDEFLKLIYCNRFFRLLNKNKYMLFSFSDKKIWNTLYLKKQQLIHKLQNHLENNHTEINGIFNCISFKYLTLKNRELYYKYTLNNINKYPAKYGEFIGLVLYRLFCTNIAFHIRDYI</sequence>
<accession>A0AB39JFI1</accession>
<gene>
    <name evidence="1" type="ORF">FloV-SA2_00544</name>
</gene>
<dbReference type="EMBL" id="PP542043">
    <property type="protein sequence ID" value="XDO02359.1"/>
    <property type="molecule type" value="Genomic_DNA"/>
</dbReference>
<protein>
    <submittedName>
        <fullName evidence="1">Uncharacterized protein</fullName>
    </submittedName>
</protein>
<proteinExistence type="predicted"/>